<keyword evidence="2" id="KW-1133">Transmembrane helix</keyword>
<dbReference type="AlphaFoldDB" id="A0A0C9VPY0"/>
<dbReference type="HOGENOM" id="CLU_051883_0_0_1"/>
<evidence type="ECO:0000256" key="2">
    <source>
        <dbReference type="SAM" id="Phobius"/>
    </source>
</evidence>
<gene>
    <name evidence="4" type="ORF">HYDPIDRAFT_32946</name>
</gene>
<accession>A0A0C9VPY0</accession>
<keyword evidence="5" id="KW-1185">Reference proteome</keyword>
<dbReference type="EMBL" id="KN839882">
    <property type="protein sequence ID" value="KIJ59730.1"/>
    <property type="molecule type" value="Genomic_DNA"/>
</dbReference>
<protein>
    <submittedName>
        <fullName evidence="4">Uncharacterized protein</fullName>
    </submittedName>
</protein>
<feature type="signal peptide" evidence="3">
    <location>
        <begin position="1"/>
        <end position="23"/>
    </location>
</feature>
<feature type="compositionally biased region" description="Polar residues" evidence="1">
    <location>
        <begin position="193"/>
        <end position="214"/>
    </location>
</feature>
<feature type="region of interest" description="Disordered" evidence="1">
    <location>
        <begin position="173"/>
        <end position="244"/>
    </location>
</feature>
<feature type="compositionally biased region" description="Basic and acidic residues" evidence="1">
    <location>
        <begin position="72"/>
        <end position="88"/>
    </location>
</feature>
<feature type="region of interest" description="Disordered" evidence="1">
    <location>
        <begin position="72"/>
        <end position="96"/>
    </location>
</feature>
<feature type="chain" id="PRO_5002205547" evidence="3">
    <location>
        <begin position="24"/>
        <end position="258"/>
    </location>
</feature>
<evidence type="ECO:0000313" key="4">
    <source>
        <dbReference type="EMBL" id="KIJ59730.1"/>
    </source>
</evidence>
<keyword evidence="2" id="KW-0472">Membrane</keyword>
<evidence type="ECO:0000256" key="1">
    <source>
        <dbReference type="SAM" id="MobiDB-lite"/>
    </source>
</evidence>
<feature type="transmembrane region" description="Helical" evidence="2">
    <location>
        <begin position="42"/>
        <end position="64"/>
    </location>
</feature>
<sequence>MAHPLASLFSVLVTLQFGSSAYGRYVATKRDVPEIDGSQGGFIGLVVALSILIVVCCLAVFFLLRNHEPTEQDRANRRERYRRHREEQDVGSSVPPASTFGSLGEKFKRIWSKNSSSGRRGGRGWIQAGSGDEWEFDSDRGNPELAGGRAEGGQMQQFPRRDVEDHARIIESPLSESGSGFIPVHYTDPFSKESPTSHISPMQMSPERSQSPLSLGSPREEASAEDDVDAPPPDHRHLSSLSTTSVWTSAGSKFIEDI</sequence>
<dbReference type="OrthoDB" id="3265603at2759"/>
<organism evidence="4 5">
    <name type="scientific">Hydnomerulius pinastri MD-312</name>
    <dbReference type="NCBI Taxonomy" id="994086"/>
    <lineage>
        <taxon>Eukaryota</taxon>
        <taxon>Fungi</taxon>
        <taxon>Dikarya</taxon>
        <taxon>Basidiomycota</taxon>
        <taxon>Agaricomycotina</taxon>
        <taxon>Agaricomycetes</taxon>
        <taxon>Agaricomycetidae</taxon>
        <taxon>Boletales</taxon>
        <taxon>Boletales incertae sedis</taxon>
        <taxon>Leucogyrophana</taxon>
    </lineage>
</organism>
<proteinExistence type="predicted"/>
<keyword evidence="2" id="KW-0812">Transmembrane</keyword>
<keyword evidence="3" id="KW-0732">Signal</keyword>
<reference evidence="4 5" key="1">
    <citation type="submission" date="2014-04" db="EMBL/GenBank/DDBJ databases">
        <title>Evolutionary Origins and Diversification of the Mycorrhizal Mutualists.</title>
        <authorList>
            <consortium name="DOE Joint Genome Institute"/>
            <consortium name="Mycorrhizal Genomics Consortium"/>
            <person name="Kohler A."/>
            <person name="Kuo A."/>
            <person name="Nagy L.G."/>
            <person name="Floudas D."/>
            <person name="Copeland A."/>
            <person name="Barry K.W."/>
            <person name="Cichocki N."/>
            <person name="Veneault-Fourrey C."/>
            <person name="LaButti K."/>
            <person name="Lindquist E.A."/>
            <person name="Lipzen A."/>
            <person name="Lundell T."/>
            <person name="Morin E."/>
            <person name="Murat C."/>
            <person name="Riley R."/>
            <person name="Ohm R."/>
            <person name="Sun H."/>
            <person name="Tunlid A."/>
            <person name="Henrissat B."/>
            <person name="Grigoriev I.V."/>
            <person name="Hibbett D.S."/>
            <person name="Martin F."/>
        </authorList>
    </citation>
    <scope>NUCLEOTIDE SEQUENCE [LARGE SCALE GENOMIC DNA]</scope>
    <source>
        <strain evidence="4 5">MD-312</strain>
    </source>
</reference>
<feature type="region of interest" description="Disordered" evidence="1">
    <location>
        <begin position="114"/>
        <end position="160"/>
    </location>
</feature>
<name>A0A0C9VPY0_9AGAM</name>
<evidence type="ECO:0000313" key="5">
    <source>
        <dbReference type="Proteomes" id="UP000053820"/>
    </source>
</evidence>
<dbReference type="Proteomes" id="UP000053820">
    <property type="component" value="Unassembled WGS sequence"/>
</dbReference>
<evidence type="ECO:0000256" key="3">
    <source>
        <dbReference type="SAM" id="SignalP"/>
    </source>
</evidence>